<organism evidence="3">
    <name type="scientific">Zea mays</name>
    <name type="common">Maize</name>
    <dbReference type="NCBI Taxonomy" id="4577"/>
    <lineage>
        <taxon>Eukaryota</taxon>
        <taxon>Viridiplantae</taxon>
        <taxon>Streptophyta</taxon>
        <taxon>Embryophyta</taxon>
        <taxon>Tracheophyta</taxon>
        <taxon>Spermatophyta</taxon>
        <taxon>Magnoliopsida</taxon>
        <taxon>Liliopsida</taxon>
        <taxon>Poales</taxon>
        <taxon>Poaceae</taxon>
        <taxon>PACMAD clade</taxon>
        <taxon>Panicoideae</taxon>
        <taxon>Andropogonodae</taxon>
        <taxon>Andropogoneae</taxon>
        <taxon>Tripsacinae</taxon>
        <taxon>Zea</taxon>
    </lineage>
</organism>
<proteinExistence type="predicted"/>
<reference evidence="3" key="1">
    <citation type="submission" date="2015-12" db="EMBL/GenBank/DDBJ databases">
        <title>Update maize B73 reference genome by single molecule sequencing technologies.</title>
        <authorList>
            <consortium name="Maize Genome Sequencing Project"/>
            <person name="Ware D."/>
        </authorList>
    </citation>
    <scope>NUCLEOTIDE SEQUENCE</scope>
    <source>
        <tissue evidence="3">Seedling</tissue>
    </source>
</reference>
<feature type="region of interest" description="Disordered" evidence="1">
    <location>
        <begin position="1"/>
        <end position="71"/>
    </location>
</feature>
<dbReference type="EMBL" id="CM000785">
    <property type="protein sequence ID" value="AQL04950.1"/>
    <property type="molecule type" value="Genomic_DNA"/>
</dbReference>
<evidence type="ECO:0000256" key="2">
    <source>
        <dbReference type="SAM" id="Phobius"/>
    </source>
</evidence>
<accession>A0A1D6P4S3</accession>
<feature type="transmembrane region" description="Helical" evidence="2">
    <location>
        <begin position="264"/>
        <end position="284"/>
    </location>
</feature>
<protein>
    <submittedName>
        <fullName evidence="3">RING/U-box superfamily protein</fullName>
    </submittedName>
</protein>
<dbReference type="InParanoid" id="A0A1D6P4S3"/>
<dbReference type="SMR" id="A0A1D6P4S3"/>
<evidence type="ECO:0000256" key="1">
    <source>
        <dbReference type="SAM" id="MobiDB-lite"/>
    </source>
</evidence>
<dbReference type="AlphaFoldDB" id="A0A1D6P4S3"/>
<dbReference type="STRING" id="4577.A0A1D6P4S3"/>
<keyword evidence="2" id="KW-0472">Membrane</keyword>
<sequence>MEVQVLDLSSNSEGEVSAHSPDHKRPSQKPGVDPNRRVGDNGSSAVDSLFEEAGAARPPRHPNNTLNKGKEKVIDVESVGSPKHGGESLGAAGRVLGAGSDPWSALVSKCKAGDSGNNGTTCWDSWGDQLTNSAPVACLGDSSAFSDQWKGILGASPADPVNSLWCSRDTSMKDSEDETLSQRSVSIREISSCDYFLTEDSSSSWLSKVKGLNFPLPDEHQLRTRQIENDEMFACRLQEQLNQQQPGSQHSEAVVTLDYSSLNVLFPFGVFSILIGFAVCVYVGM</sequence>
<evidence type="ECO:0000313" key="3">
    <source>
        <dbReference type="EMBL" id="AQL04950.1"/>
    </source>
</evidence>
<gene>
    <name evidence="3" type="ORF">ZEAMMB73_Zm00001d046736</name>
</gene>
<keyword evidence="2" id="KW-0812">Transmembrane</keyword>
<dbReference type="ExpressionAtlas" id="A0A1D6P4S3">
    <property type="expression patterns" value="baseline"/>
</dbReference>
<keyword evidence="2" id="KW-1133">Transmembrane helix</keyword>
<name>A0A1D6P4S3_MAIZE</name>